<evidence type="ECO:0000313" key="11">
    <source>
        <dbReference type="Proteomes" id="UP000013827"/>
    </source>
</evidence>
<evidence type="ECO:0000256" key="7">
    <source>
        <dbReference type="ARBA" id="ARBA00023128"/>
    </source>
</evidence>
<comment type="subcellular location">
    <subcellularLocation>
        <location evidence="1">Mitochondrion membrane</location>
        <topology evidence="1">Multi-pass membrane protein</topology>
    </subcellularLocation>
</comment>
<sequence>MLVSDAKAHAATKLLSDPRAASFAEASEVEAARCTFEAAVHPVLQQPVPSAFRICSFVPVTTIAAIGISSSGSAAGTLFWHWFYQSHSAAVRYCNYADTSRDLDPRQMTAAYAVSTASACAIGLGALHSRLPRRLTLAAPHLALCFAGGLSTPMLERGVPLLDESGVAIPGVSSTAAARATVERAALLQAVLVPACALLVPTAVIRAVLAPHLWRTAPQLLPLAASATVLGSVGGLTPLATAAVPAYVSLAVADLEPEARERVAAEATAAAASAASS</sequence>
<evidence type="ECO:0000256" key="9">
    <source>
        <dbReference type="SAM" id="Phobius"/>
    </source>
</evidence>
<dbReference type="GO" id="GO:0006865">
    <property type="term" value="P:amino acid transport"/>
    <property type="evidence" value="ECO:0007669"/>
    <property type="project" value="UniProtKB-KW"/>
</dbReference>
<dbReference type="eggNOG" id="KOG3767">
    <property type="taxonomic scope" value="Eukaryota"/>
</dbReference>
<reference evidence="10" key="2">
    <citation type="submission" date="2024-10" db="UniProtKB">
        <authorList>
            <consortium name="EnsemblProtists"/>
        </authorList>
    </citation>
    <scope>IDENTIFICATION</scope>
</reference>
<evidence type="ECO:0000256" key="2">
    <source>
        <dbReference type="ARBA" id="ARBA00005974"/>
    </source>
</evidence>
<accession>A0A0D3KID7</accession>
<organism evidence="10 11">
    <name type="scientific">Emiliania huxleyi (strain CCMP1516)</name>
    <dbReference type="NCBI Taxonomy" id="280463"/>
    <lineage>
        <taxon>Eukaryota</taxon>
        <taxon>Haptista</taxon>
        <taxon>Haptophyta</taxon>
        <taxon>Prymnesiophyceae</taxon>
        <taxon>Isochrysidales</taxon>
        <taxon>Noelaerhabdaceae</taxon>
        <taxon>Emiliania</taxon>
    </lineage>
</organism>
<dbReference type="Proteomes" id="UP000013827">
    <property type="component" value="Unassembled WGS sequence"/>
</dbReference>
<dbReference type="RefSeq" id="XP_005787951.1">
    <property type="nucleotide sequence ID" value="XM_005787894.1"/>
</dbReference>
<keyword evidence="5" id="KW-0029">Amino-acid transport</keyword>
<dbReference type="EnsemblProtists" id="EOD32539">
    <property type="protein sequence ID" value="EOD32539"/>
    <property type="gene ID" value="EMIHUDRAFT_460663"/>
</dbReference>
<dbReference type="GeneID" id="17277812"/>
<feature type="transmembrane region" description="Helical" evidence="9">
    <location>
        <begin position="186"/>
        <end position="209"/>
    </location>
</feature>
<dbReference type="GO" id="GO:0015075">
    <property type="term" value="F:monoatomic ion transmembrane transporter activity"/>
    <property type="evidence" value="ECO:0007669"/>
    <property type="project" value="InterPro"/>
</dbReference>
<dbReference type="EnsemblProtists" id="EOD35522">
    <property type="protein sequence ID" value="EOD35522"/>
    <property type="gene ID" value="EMIHUDRAFT_449249"/>
</dbReference>
<evidence type="ECO:0000313" key="10">
    <source>
        <dbReference type="EnsemblProtists" id="EOD35522"/>
    </source>
</evidence>
<dbReference type="KEGG" id="ehx:EMIHUDRAFT_460663"/>
<keyword evidence="8 9" id="KW-0472">Membrane</keyword>
<dbReference type="InterPro" id="IPR004686">
    <property type="entry name" value="Mtc"/>
</dbReference>
<reference evidence="11" key="1">
    <citation type="journal article" date="2013" name="Nature">
        <title>Pan genome of the phytoplankton Emiliania underpins its global distribution.</title>
        <authorList>
            <person name="Read B.A."/>
            <person name="Kegel J."/>
            <person name="Klute M.J."/>
            <person name="Kuo A."/>
            <person name="Lefebvre S.C."/>
            <person name="Maumus F."/>
            <person name="Mayer C."/>
            <person name="Miller J."/>
            <person name="Monier A."/>
            <person name="Salamov A."/>
            <person name="Young J."/>
            <person name="Aguilar M."/>
            <person name="Claverie J.M."/>
            <person name="Frickenhaus S."/>
            <person name="Gonzalez K."/>
            <person name="Herman E.K."/>
            <person name="Lin Y.C."/>
            <person name="Napier J."/>
            <person name="Ogata H."/>
            <person name="Sarno A.F."/>
            <person name="Shmutz J."/>
            <person name="Schroeder D."/>
            <person name="de Vargas C."/>
            <person name="Verret F."/>
            <person name="von Dassow P."/>
            <person name="Valentin K."/>
            <person name="Van de Peer Y."/>
            <person name="Wheeler G."/>
            <person name="Dacks J.B."/>
            <person name="Delwiche C.F."/>
            <person name="Dyhrman S.T."/>
            <person name="Glockner G."/>
            <person name="John U."/>
            <person name="Richards T."/>
            <person name="Worden A.Z."/>
            <person name="Zhang X."/>
            <person name="Grigoriev I.V."/>
            <person name="Allen A.E."/>
            <person name="Bidle K."/>
            <person name="Borodovsky M."/>
            <person name="Bowler C."/>
            <person name="Brownlee C."/>
            <person name="Cock J.M."/>
            <person name="Elias M."/>
            <person name="Gladyshev V.N."/>
            <person name="Groth M."/>
            <person name="Guda C."/>
            <person name="Hadaegh A."/>
            <person name="Iglesias-Rodriguez M.D."/>
            <person name="Jenkins J."/>
            <person name="Jones B.M."/>
            <person name="Lawson T."/>
            <person name="Leese F."/>
            <person name="Lindquist E."/>
            <person name="Lobanov A."/>
            <person name="Lomsadze A."/>
            <person name="Malik S.B."/>
            <person name="Marsh M.E."/>
            <person name="Mackinder L."/>
            <person name="Mock T."/>
            <person name="Mueller-Roeber B."/>
            <person name="Pagarete A."/>
            <person name="Parker M."/>
            <person name="Probert I."/>
            <person name="Quesneville H."/>
            <person name="Raines C."/>
            <person name="Rensing S.A."/>
            <person name="Riano-Pachon D.M."/>
            <person name="Richier S."/>
            <person name="Rokitta S."/>
            <person name="Shiraiwa Y."/>
            <person name="Soanes D.M."/>
            <person name="van der Giezen M."/>
            <person name="Wahlund T.M."/>
            <person name="Williams B."/>
            <person name="Wilson W."/>
            <person name="Wolfe G."/>
            <person name="Wurch L.L."/>
        </authorList>
    </citation>
    <scope>NUCLEOTIDE SEQUENCE</scope>
</reference>
<comment type="similarity">
    <text evidence="2">Belongs to the sideroflexin family.</text>
</comment>
<feature type="transmembrane region" description="Helical" evidence="9">
    <location>
        <begin position="57"/>
        <end position="83"/>
    </location>
</feature>
<keyword evidence="7" id="KW-0496">Mitochondrion</keyword>
<evidence type="ECO:0000256" key="5">
    <source>
        <dbReference type="ARBA" id="ARBA00022970"/>
    </source>
</evidence>
<keyword evidence="6 9" id="KW-1133">Transmembrane helix</keyword>
<feature type="transmembrane region" description="Helical" evidence="9">
    <location>
        <begin position="221"/>
        <end position="248"/>
    </location>
</feature>
<evidence type="ECO:0000256" key="1">
    <source>
        <dbReference type="ARBA" id="ARBA00004225"/>
    </source>
</evidence>
<evidence type="ECO:0000256" key="8">
    <source>
        <dbReference type="ARBA" id="ARBA00023136"/>
    </source>
</evidence>
<dbReference type="KEGG" id="ehx:EMIHUDRAFT_449249"/>
<dbReference type="PANTHER" id="PTHR11153">
    <property type="entry name" value="SIDEROFLEXIN"/>
    <property type="match status" value="1"/>
</dbReference>
<dbReference type="PANTHER" id="PTHR11153:SF6">
    <property type="entry name" value="SIDEROFLEXIN-5"/>
    <property type="match status" value="1"/>
</dbReference>
<dbReference type="PaxDb" id="2903-EOD32539"/>
<dbReference type="OMA" id="LMCHTEL"/>
<feature type="transmembrane region" description="Helical" evidence="9">
    <location>
        <begin position="110"/>
        <end position="128"/>
    </location>
</feature>
<evidence type="ECO:0000256" key="6">
    <source>
        <dbReference type="ARBA" id="ARBA00022989"/>
    </source>
</evidence>
<proteinExistence type="inferred from homology"/>
<keyword evidence="3" id="KW-0813">Transport</keyword>
<dbReference type="GO" id="GO:1990542">
    <property type="term" value="P:mitochondrial transmembrane transport"/>
    <property type="evidence" value="ECO:0007669"/>
    <property type="project" value="TreeGrafter"/>
</dbReference>
<dbReference type="Pfam" id="PF03820">
    <property type="entry name" value="SFXNs"/>
    <property type="match status" value="1"/>
</dbReference>
<evidence type="ECO:0000256" key="4">
    <source>
        <dbReference type="ARBA" id="ARBA00022692"/>
    </source>
</evidence>
<keyword evidence="4 9" id="KW-0812">Transmembrane</keyword>
<dbReference type="GO" id="GO:0005743">
    <property type="term" value="C:mitochondrial inner membrane"/>
    <property type="evidence" value="ECO:0007669"/>
    <property type="project" value="TreeGrafter"/>
</dbReference>
<protein>
    <submittedName>
        <fullName evidence="10">Uncharacterized protein</fullName>
    </submittedName>
</protein>
<dbReference type="GeneID" id="17280792"/>
<dbReference type="STRING" id="2903.R1DKJ6"/>
<keyword evidence="11" id="KW-1185">Reference proteome</keyword>
<evidence type="ECO:0000256" key="3">
    <source>
        <dbReference type="ARBA" id="ARBA00022448"/>
    </source>
</evidence>
<dbReference type="HOGENOM" id="CLU_1006242_0_0_1"/>
<name>A0A0D3KID7_EMIH1</name>
<dbReference type="RefSeq" id="XP_005784968.1">
    <property type="nucleotide sequence ID" value="XM_005784911.1"/>
</dbReference>
<dbReference type="AlphaFoldDB" id="A0A0D3KID7"/>